<feature type="domain" description="GP-PDE" evidence="1">
    <location>
        <begin position="7"/>
        <end position="249"/>
    </location>
</feature>
<dbReference type="Proteomes" id="UP001222118">
    <property type="component" value="Chromosome"/>
</dbReference>
<reference evidence="2 3" key="1">
    <citation type="submission" date="2023-02" db="EMBL/GenBank/DDBJ databases">
        <title>Devosia chondri sp. nov., isolated from the phycosphere of marine algae.</title>
        <authorList>
            <person name="Kim J.M."/>
            <person name="Lee J.K."/>
            <person name="Choi B.J."/>
            <person name="Bayburt H."/>
            <person name="Jeon C.O."/>
        </authorList>
    </citation>
    <scope>NUCLEOTIDE SEQUENCE [LARGE SCALE GENOMIC DNA]</scope>
    <source>
        <strain evidence="2 3">G2-5</strain>
    </source>
</reference>
<accession>A0ABY7YWW3</accession>
<dbReference type="EMBL" id="CP118247">
    <property type="protein sequence ID" value="WDR05702.1"/>
    <property type="molecule type" value="Genomic_DNA"/>
</dbReference>
<dbReference type="Gene3D" id="3.20.20.190">
    <property type="entry name" value="Phosphatidylinositol (PI) phosphodiesterase"/>
    <property type="match status" value="1"/>
</dbReference>
<dbReference type="Pfam" id="PF03009">
    <property type="entry name" value="GDPD"/>
    <property type="match status" value="1"/>
</dbReference>
<protein>
    <submittedName>
        <fullName evidence="2">Glycerophosphodiester phosphodiesterase family protein</fullName>
    </submittedName>
</protein>
<gene>
    <name evidence="2" type="ORF">PSQ90_15820</name>
</gene>
<evidence type="ECO:0000259" key="1">
    <source>
        <dbReference type="PROSITE" id="PS51704"/>
    </source>
</evidence>
<dbReference type="SUPFAM" id="SSF51695">
    <property type="entry name" value="PLC-like phosphodiesterases"/>
    <property type="match status" value="1"/>
</dbReference>
<dbReference type="PANTHER" id="PTHR46211">
    <property type="entry name" value="GLYCEROPHOSPHORYL DIESTER PHOSPHODIESTERASE"/>
    <property type="match status" value="1"/>
</dbReference>
<dbReference type="InterPro" id="IPR030395">
    <property type="entry name" value="GP_PDE_dom"/>
</dbReference>
<dbReference type="PROSITE" id="PS51704">
    <property type="entry name" value="GP_PDE"/>
    <property type="match status" value="1"/>
</dbReference>
<sequence length="249" mass="27598">MTGLLFPQPVAHRGLHDRTNGIIENSATAFEAAIVGNFAIECDLQLTSDGEVVVFHDDAPKRLLGLEGLVREIDAATLCATPLLQSSNHDCPLPFAEFLTLVKGRTLLQIELKRQRNAEATHALASAAALRLESYAGPATVESFDPELITLVRECGFDGPRGIITYDYANTDSHLSLSDQERYNLRHLLHWHQTQFDFISCEKSALTLPALNFWRELGKPITSWTIRNKAEAEAVKSLCDQIVFEGFPP</sequence>
<keyword evidence="3" id="KW-1185">Reference proteome</keyword>
<dbReference type="PANTHER" id="PTHR46211:SF1">
    <property type="entry name" value="GLYCEROPHOSPHODIESTER PHOSPHODIESTERASE, CYTOPLASMIC"/>
    <property type="match status" value="1"/>
</dbReference>
<dbReference type="RefSeq" id="WP_282211220.1">
    <property type="nucleotide sequence ID" value="NZ_CP118247.1"/>
</dbReference>
<evidence type="ECO:0000313" key="3">
    <source>
        <dbReference type="Proteomes" id="UP001222118"/>
    </source>
</evidence>
<dbReference type="InterPro" id="IPR017946">
    <property type="entry name" value="PLC-like_Pdiesterase_TIM-brl"/>
</dbReference>
<name>A0ABY7YWW3_9HYPH</name>
<proteinExistence type="predicted"/>
<organism evidence="2 3">
    <name type="scientific">Devosia rhodophyticola</name>
    <dbReference type="NCBI Taxonomy" id="3026423"/>
    <lineage>
        <taxon>Bacteria</taxon>
        <taxon>Pseudomonadati</taxon>
        <taxon>Pseudomonadota</taxon>
        <taxon>Alphaproteobacteria</taxon>
        <taxon>Hyphomicrobiales</taxon>
        <taxon>Devosiaceae</taxon>
        <taxon>Devosia</taxon>
    </lineage>
</organism>
<evidence type="ECO:0000313" key="2">
    <source>
        <dbReference type="EMBL" id="WDR05702.1"/>
    </source>
</evidence>